<dbReference type="Proteomes" id="UP000282007">
    <property type="component" value="Chromosome"/>
</dbReference>
<dbReference type="AlphaFoldDB" id="A0A3G8QN36"/>
<keyword evidence="2" id="KW-1185">Reference proteome</keyword>
<dbReference type="EMBL" id="CP034145">
    <property type="protein sequence ID" value="AZH23873.1"/>
    <property type="molecule type" value="Genomic_DNA"/>
</dbReference>
<gene>
    <name evidence="1" type="ORF">DU502_00125</name>
</gene>
<dbReference type="RefSeq" id="WP_124896980.1">
    <property type="nucleotide sequence ID" value="NZ_CP034145.1"/>
</dbReference>
<evidence type="ECO:0000313" key="1">
    <source>
        <dbReference type="EMBL" id="AZH23873.1"/>
    </source>
</evidence>
<dbReference type="GeneID" id="38469645"/>
<evidence type="ECO:0000313" key="2">
    <source>
        <dbReference type="Proteomes" id="UP000282007"/>
    </source>
</evidence>
<proteinExistence type="predicted"/>
<name>A0A3G8QN36_9EURY</name>
<accession>A0A3G8QN36</accession>
<dbReference type="KEGG" id="haer:DU502_00125"/>
<sequence>MSWAWCGNSGRYGPSVRPVATGGEDAVDRAAARARSARTPRTTTVTAAMTSAVGSGLLTAQITAGTLAANSRLTAALDRCGRERYDCR</sequence>
<organism evidence="1 2">
    <name type="scientific">Haloplanus aerogenes</name>
    <dbReference type="NCBI Taxonomy" id="660522"/>
    <lineage>
        <taxon>Archaea</taxon>
        <taxon>Methanobacteriati</taxon>
        <taxon>Methanobacteriota</taxon>
        <taxon>Stenosarchaea group</taxon>
        <taxon>Halobacteria</taxon>
        <taxon>Halobacteriales</taxon>
        <taxon>Haloferacaceae</taxon>
        <taxon>Haloplanus</taxon>
    </lineage>
</organism>
<protein>
    <submittedName>
        <fullName evidence="1">Uncharacterized protein</fullName>
    </submittedName>
</protein>
<reference evidence="1 2" key="1">
    <citation type="submission" date="2018-07" db="EMBL/GenBank/DDBJ databases">
        <title>Genome sequences of Haloplanus aerogenes JCM 16430T.</title>
        <authorList>
            <person name="Kim Y.B."/>
            <person name="Roh S.W."/>
        </authorList>
    </citation>
    <scope>NUCLEOTIDE SEQUENCE [LARGE SCALE GENOMIC DNA]</scope>
    <source>
        <strain evidence="1 2">JCM 16430</strain>
    </source>
</reference>